<name>A0A2S9H0F5_9BURK</name>
<comment type="caution">
    <text evidence="1">The sequence shown here is derived from an EMBL/GenBank/DDBJ whole genome shotgun (WGS) entry which is preliminary data.</text>
</comment>
<evidence type="ECO:0000313" key="2">
    <source>
        <dbReference type="Proteomes" id="UP000237839"/>
    </source>
</evidence>
<dbReference type="Proteomes" id="UP000237839">
    <property type="component" value="Unassembled WGS sequence"/>
</dbReference>
<dbReference type="OrthoDB" id="8759888at2"/>
<dbReference type="AlphaFoldDB" id="A0A2S9H0F5"/>
<proteinExistence type="predicted"/>
<evidence type="ECO:0000313" key="1">
    <source>
        <dbReference type="EMBL" id="PRC93462.1"/>
    </source>
</evidence>
<dbReference type="EMBL" id="PUGF01000007">
    <property type="protein sequence ID" value="PRC93462.1"/>
    <property type="molecule type" value="Genomic_DNA"/>
</dbReference>
<protein>
    <submittedName>
        <fullName evidence="1">Fimbrial assembly protein (PilN)</fullName>
    </submittedName>
</protein>
<organism evidence="1 2">
    <name type="scientific">Solimicrobium silvestre</name>
    <dbReference type="NCBI Taxonomy" id="2099400"/>
    <lineage>
        <taxon>Bacteria</taxon>
        <taxon>Pseudomonadati</taxon>
        <taxon>Pseudomonadota</taxon>
        <taxon>Betaproteobacteria</taxon>
        <taxon>Burkholderiales</taxon>
        <taxon>Oxalobacteraceae</taxon>
        <taxon>Solimicrobium</taxon>
    </lineage>
</organism>
<accession>A0A2S9H0F5</accession>
<sequence>MQKIAPGAPNPRDSAIERRSVEISSLLHRRWTDSLLAVERVTNKNITILEFHPDFGNEKLVLRGEAREFDALADYIKQLNATGLVKNVALMHEQAISREHVDTIEFELKGDL</sequence>
<keyword evidence="2" id="KW-1185">Reference proteome</keyword>
<reference evidence="1 2" key="1">
    <citation type="submission" date="2018-02" db="EMBL/GenBank/DDBJ databases">
        <title>Solimicrobium silvestre gen. nov., sp. nov., isolated from alpine forest soil.</title>
        <authorList>
            <person name="Margesin R."/>
            <person name="Albuquerque L."/>
            <person name="Zhang D.-C."/>
            <person name="Froufe H.J.C."/>
            <person name="Severino R."/>
            <person name="Roxo I."/>
            <person name="Egas C."/>
            <person name="Da Costa M.S."/>
        </authorList>
    </citation>
    <scope>NUCLEOTIDE SEQUENCE [LARGE SCALE GENOMIC DNA]</scope>
    <source>
        <strain evidence="1 2">S20-91</strain>
    </source>
</reference>
<dbReference type="RefSeq" id="WP_105531509.1">
    <property type="nucleotide sequence ID" value="NZ_PUGF01000007.1"/>
</dbReference>
<gene>
    <name evidence="1" type="ORF">S2091_1849</name>
</gene>